<dbReference type="InterPro" id="IPR036265">
    <property type="entry name" value="HIT-like_sf"/>
</dbReference>
<dbReference type="EMBL" id="CALTRL010000608">
    <property type="protein sequence ID" value="CAH7668839.1"/>
    <property type="molecule type" value="Genomic_DNA"/>
</dbReference>
<evidence type="ECO:0000256" key="2">
    <source>
        <dbReference type="SAM" id="MobiDB-lite"/>
    </source>
</evidence>
<sequence length="440" mass="50644">MKTSNNKTQSFTKVDEIGDGVGKIGSSKPSDPSDRYIRSFRFQKLLNQDPAHHTINLLGTILADNHEDPKGTDDNDWCDTQRAILIINKTHFPTDTSYLSELTSTRNLRSVKSLGNNDVYHWCLGYFGSKNCLEDDDSDRRGPDLKFTLIAPATDLHINKYSKQTFKMIRETPDLYKRIVLPYIESIPSTRLNWLYNILEGKTESEKVIYRDPSPKDGFIIIPDLKWDQSTISSLYLICITNDRSIRSMRDLTYKHLKLLRSIRSRSIESVRTLKSQIELRRRMMDGTTSHNVKNPTVDSIRTDDDDDLTDLDSRIRLFVHYQPSYYHFHVHITHIDNIGLHGTTVGQSHLLDDIIDNLQLLHPLITSTSTKTLQVNSNDLNGNSSSCTNNDDDDNNNNDDDDDDDDDDSVEKIGFYQKKTFFYGLGTNHNLFEQLWKNQ</sequence>
<dbReference type="Pfam" id="PF11969">
    <property type="entry name" value="DcpS_C"/>
    <property type="match status" value="2"/>
</dbReference>
<reference evidence="3" key="1">
    <citation type="submission" date="2022-06" db="EMBL/GenBank/DDBJ databases">
        <authorList>
            <consortium name="SYNGENTA / RWTH Aachen University"/>
        </authorList>
    </citation>
    <scope>NUCLEOTIDE SEQUENCE</scope>
</reference>
<dbReference type="GO" id="GO:0000340">
    <property type="term" value="F:RNA 7-methylguanosine cap binding"/>
    <property type="evidence" value="ECO:0007669"/>
    <property type="project" value="TreeGrafter"/>
</dbReference>
<dbReference type="InterPro" id="IPR008594">
    <property type="entry name" value="DcpS/DCS2"/>
</dbReference>
<dbReference type="GO" id="GO:0005634">
    <property type="term" value="C:nucleus"/>
    <property type="evidence" value="ECO:0007669"/>
    <property type="project" value="TreeGrafter"/>
</dbReference>
<keyword evidence="4" id="KW-1185">Reference proteome</keyword>
<feature type="region of interest" description="Disordered" evidence="2">
    <location>
        <begin position="377"/>
        <end position="410"/>
    </location>
</feature>
<dbReference type="AlphaFoldDB" id="A0AAV0AJW6"/>
<dbReference type="Proteomes" id="UP001153365">
    <property type="component" value="Unassembled WGS sequence"/>
</dbReference>
<dbReference type="GO" id="GO:0000290">
    <property type="term" value="P:deadenylation-dependent decapping of nuclear-transcribed mRNA"/>
    <property type="evidence" value="ECO:0007669"/>
    <property type="project" value="InterPro"/>
</dbReference>
<proteinExistence type="inferred from homology"/>
<dbReference type="PANTHER" id="PTHR12978">
    <property type="entry name" value="HISTIDINE TRIAD HIT PROTEIN MEMBER"/>
    <property type="match status" value="1"/>
</dbReference>
<dbReference type="SUPFAM" id="SSF54197">
    <property type="entry name" value="HIT-like"/>
    <property type="match status" value="1"/>
</dbReference>
<dbReference type="Pfam" id="PF05652">
    <property type="entry name" value="DcpS"/>
    <property type="match status" value="1"/>
</dbReference>
<feature type="region of interest" description="Disordered" evidence="2">
    <location>
        <begin position="1"/>
        <end position="32"/>
    </location>
</feature>
<evidence type="ECO:0000313" key="3">
    <source>
        <dbReference type="EMBL" id="CAH7668839.1"/>
    </source>
</evidence>
<protein>
    <submittedName>
        <fullName evidence="3">HIT-like domain-containing protein</fullName>
    </submittedName>
</protein>
<dbReference type="GO" id="GO:0000932">
    <property type="term" value="C:P-body"/>
    <property type="evidence" value="ECO:0007669"/>
    <property type="project" value="TreeGrafter"/>
</dbReference>
<evidence type="ECO:0000256" key="1">
    <source>
        <dbReference type="ARBA" id="ARBA00010208"/>
    </source>
</evidence>
<dbReference type="PANTHER" id="PTHR12978:SF0">
    <property type="entry name" value="M7GPPPX DIPHOSPHATASE"/>
    <property type="match status" value="1"/>
</dbReference>
<name>A0AAV0AJW6_PHAPC</name>
<evidence type="ECO:0000313" key="4">
    <source>
        <dbReference type="Proteomes" id="UP001153365"/>
    </source>
</evidence>
<accession>A0AAV0AJW6</accession>
<dbReference type="Gene3D" id="3.30.428.10">
    <property type="entry name" value="HIT-like"/>
    <property type="match status" value="1"/>
</dbReference>
<feature type="compositionally biased region" description="Acidic residues" evidence="2">
    <location>
        <begin position="391"/>
        <end position="410"/>
    </location>
</feature>
<organism evidence="3 4">
    <name type="scientific">Phakopsora pachyrhizi</name>
    <name type="common">Asian soybean rust disease fungus</name>
    <dbReference type="NCBI Taxonomy" id="170000"/>
    <lineage>
        <taxon>Eukaryota</taxon>
        <taxon>Fungi</taxon>
        <taxon>Dikarya</taxon>
        <taxon>Basidiomycota</taxon>
        <taxon>Pucciniomycotina</taxon>
        <taxon>Pucciniomycetes</taxon>
        <taxon>Pucciniales</taxon>
        <taxon>Phakopsoraceae</taxon>
        <taxon>Phakopsora</taxon>
    </lineage>
</organism>
<feature type="compositionally biased region" description="Polar residues" evidence="2">
    <location>
        <begin position="1"/>
        <end position="12"/>
    </location>
</feature>
<comment type="caution">
    <text evidence="3">The sequence shown here is derived from an EMBL/GenBank/DDBJ whole genome shotgun (WGS) entry which is preliminary data.</text>
</comment>
<dbReference type="SUPFAM" id="SSF102860">
    <property type="entry name" value="mRNA decapping enzyme DcpS N-terminal domain"/>
    <property type="match status" value="1"/>
</dbReference>
<gene>
    <name evidence="3" type="ORF">PPACK8108_LOCUS3397</name>
</gene>
<dbReference type="InterPro" id="IPR011145">
    <property type="entry name" value="Scavenger_mRNA_decap_enz_N"/>
</dbReference>
<dbReference type="GO" id="GO:0016787">
    <property type="term" value="F:hydrolase activity"/>
    <property type="evidence" value="ECO:0007669"/>
    <property type="project" value="InterPro"/>
</dbReference>
<feature type="compositionally biased region" description="Polar residues" evidence="2">
    <location>
        <begin position="377"/>
        <end position="389"/>
    </location>
</feature>
<comment type="similarity">
    <text evidence="1">Belongs to the HIT family.</text>
</comment>
<dbReference type="Gene3D" id="3.30.200.40">
    <property type="entry name" value="Scavenger mRNA decapping enzyme, N-terminal domain"/>
    <property type="match status" value="1"/>
</dbReference>